<accession>A0A939MST7</accession>
<evidence type="ECO:0000313" key="4">
    <source>
        <dbReference type="Proteomes" id="UP000664382"/>
    </source>
</evidence>
<dbReference type="RefSeq" id="WP_208098110.1">
    <property type="nucleotide sequence ID" value="NZ_JAGDYM010000011.1"/>
</dbReference>
<sequence length="173" mass="18632">MTENRRRGVTRGYVGGLIAATAVLAVALLVAAWGLFAYLTGRDPISTPGVWMLSGEIIVLAALLLLGWGLWAQALTLLRGQRGLPWGHTVALAGGGYVVWCLGGVLAGLAIDETWLSPFAVALAVIWALCSVLFWAVLARRVYTDLPTPQWPWERRGEAGPDWKTPEDPGGER</sequence>
<name>A0A939MST7_9MICO</name>
<feature type="transmembrane region" description="Helical" evidence="2">
    <location>
        <begin position="57"/>
        <end position="78"/>
    </location>
</feature>
<organism evidence="3 4">
    <name type="scientific">Leucobacter weissii</name>
    <dbReference type="NCBI Taxonomy" id="1983706"/>
    <lineage>
        <taxon>Bacteria</taxon>
        <taxon>Bacillati</taxon>
        <taxon>Actinomycetota</taxon>
        <taxon>Actinomycetes</taxon>
        <taxon>Micrococcales</taxon>
        <taxon>Microbacteriaceae</taxon>
        <taxon>Leucobacter</taxon>
    </lineage>
</organism>
<protein>
    <submittedName>
        <fullName evidence="3">Uncharacterized protein</fullName>
    </submittedName>
</protein>
<evidence type="ECO:0000256" key="2">
    <source>
        <dbReference type="SAM" id="Phobius"/>
    </source>
</evidence>
<evidence type="ECO:0000256" key="1">
    <source>
        <dbReference type="SAM" id="MobiDB-lite"/>
    </source>
</evidence>
<reference evidence="3" key="1">
    <citation type="submission" date="2021-03" db="EMBL/GenBank/DDBJ databases">
        <title>Leucobacter chromiisoli sp. nov., isolated from chromium-containing soil of chemical plant.</title>
        <authorList>
            <person name="Xu Z."/>
        </authorList>
    </citation>
    <scope>NUCLEOTIDE SEQUENCE</scope>
    <source>
        <strain evidence="3">S27</strain>
    </source>
</reference>
<feature type="region of interest" description="Disordered" evidence="1">
    <location>
        <begin position="154"/>
        <end position="173"/>
    </location>
</feature>
<comment type="caution">
    <text evidence="3">The sequence shown here is derived from an EMBL/GenBank/DDBJ whole genome shotgun (WGS) entry which is preliminary data.</text>
</comment>
<proteinExistence type="predicted"/>
<feature type="transmembrane region" description="Helical" evidence="2">
    <location>
        <begin position="117"/>
        <end position="138"/>
    </location>
</feature>
<keyword evidence="2" id="KW-0472">Membrane</keyword>
<keyword evidence="4" id="KW-1185">Reference proteome</keyword>
<gene>
    <name evidence="3" type="ORF">J4H92_10340</name>
</gene>
<keyword evidence="2" id="KW-1133">Transmembrane helix</keyword>
<dbReference type="AlphaFoldDB" id="A0A939MST7"/>
<feature type="transmembrane region" description="Helical" evidence="2">
    <location>
        <begin position="12"/>
        <end position="37"/>
    </location>
</feature>
<keyword evidence="2" id="KW-0812">Transmembrane</keyword>
<dbReference type="Proteomes" id="UP000664382">
    <property type="component" value="Unassembled WGS sequence"/>
</dbReference>
<evidence type="ECO:0000313" key="3">
    <source>
        <dbReference type="EMBL" id="MBO1902344.1"/>
    </source>
</evidence>
<feature type="transmembrane region" description="Helical" evidence="2">
    <location>
        <begin position="90"/>
        <end position="111"/>
    </location>
</feature>
<dbReference type="EMBL" id="JAGDYM010000011">
    <property type="protein sequence ID" value="MBO1902344.1"/>
    <property type="molecule type" value="Genomic_DNA"/>
</dbReference>